<sequence>MRVAAIDIGTVTSRLFVADVCESGLQTVVRRSVITNLGEGVDATGMLSAEAIDRTVATVADYKHAIDECSAEVPVDRIVALATSASRDAGNSDEFVQRLRKVGVELTVIPGEREAYLSFLGASSDFRDEDLLFADIGGGSTELAFGRASTGDDPLVPEVDLRASHSFNIGCRRMTERFLKSDPPSESELAAAHDWAIETLQPFFEGDGFACERLVAVAGTPTSVVAVRDALVPYDSEKVHGVQVARAEFDSVAQRMFALPLAERMRVPGIQPKRAGVFPAGAVIMGAVMELAGVDRFTASESDILKGIVLDAARSASAKAASSTC</sequence>
<dbReference type="InterPro" id="IPR003695">
    <property type="entry name" value="Ppx_GppA_N"/>
</dbReference>
<accession>A0A3N0AXA9</accession>
<keyword evidence="3" id="KW-1185">Reference proteome</keyword>
<dbReference type="RefSeq" id="WP_123209179.1">
    <property type="nucleotide sequence ID" value="NZ_JBHTHO010000010.1"/>
</dbReference>
<dbReference type="SUPFAM" id="SSF53067">
    <property type="entry name" value="Actin-like ATPase domain"/>
    <property type="match status" value="2"/>
</dbReference>
<dbReference type="Proteomes" id="UP000269591">
    <property type="component" value="Unassembled WGS sequence"/>
</dbReference>
<dbReference type="Gene3D" id="3.30.420.150">
    <property type="entry name" value="Exopolyphosphatase. Domain 2"/>
    <property type="match status" value="1"/>
</dbReference>
<gene>
    <name evidence="2" type="ORF">DMP06_07835</name>
</gene>
<dbReference type="OrthoDB" id="9793035at2"/>
<dbReference type="GO" id="GO:0016462">
    <property type="term" value="F:pyrophosphatase activity"/>
    <property type="evidence" value="ECO:0007669"/>
    <property type="project" value="TreeGrafter"/>
</dbReference>
<dbReference type="PANTHER" id="PTHR30005">
    <property type="entry name" value="EXOPOLYPHOSPHATASE"/>
    <property type="match status" value="1"/>
</dbReference>
<dbReference type="CDD" id="cd24054">
    <property type="entry name" value="ASKHA_NBD_AaPPX-GppA_MtPPX2-like"/>
    <property type="match status" value="1"/>
</dbReference>
<dbReference type="AlphaFoldDB" id="A0A3N0AXA9"/>
<dbReference type="InterPro" id="IPR050273">
    <property type="entry name" value="GppA/Ppx_hydrolase"/>
</dbReference>
<proteinExistence type="predicted"/>
<dbReference type="InterPro" id="IPR043129">
    <property type="entry name" value="ATPase_NBD"/>
</dbReference>
<evidence type="ECO:0000259" key="1">
    <source>
        <dbReference type="Pfam" id="PF02541"/>
    </source>
</evidence>
<feature type="domain" description="Ppx/GppA phosphatase N-terminal" evidence="1">
    <location>
        <begin position="17"/>
        <end position="312"/>
    </location>
</feature>
<dbReference type="PANTHER" id="PTHR30005:SF13">
    <property type="entry name" value="EXOPOLYPHOSPHATASE 2"/>
    <property type="match status" value="1"/>
</dbReference>
<dbReference type="Pfam" id="PF02541">
    <property type="entry name" value="Ppx-GppA"/>
    <property type="match status" value="1"/>
</dbReference>
<name>A0A3N0AXA9_9ACTN</name>
<dbReference type="Gene3D" id="3.30.420.40">
    <property type="match status" value="1"/>
</dbReference>
<evidence type="ECO:0000313" key="3">
    <source>
        <dbReference type="Proteomes" id="UP000269591"/>
    </source>
</evidence>
<reference evidence="3" key="1">
    <citation type="submission" date="2018-05" db="EMBL/GenBank/DDBJ databases">
        <title>Genome Sequencing of selected type strains of the family Eggerthellaceae.</title>
        <authorList>
            <person name="Danylec N."/>
            <person name="Stoll D.A."/>
            <person name="Doetsch A."/>
            <person name="Huch M."/>
        </authorList>
    </citation>
    <scope>NUCLEOTIDE SEQUENCE [LARGE SCALE GENOMIC DNA]</scope>
    <source>
        <strain evidence="3">DSM 24851</strain>
    </source>
</reference>
<evidence type="ECO:0000313" key="2">
    <source>
        <dbReference type="EMBL" id="RNL39179.1"/>
    </source>
</evidence>
<protein>
    <submittedName>
        <fullName evidence="2">Exopolyphosphatase</fullName>
    </submittedName>
</protein>
<organism evidence="2 3">
    <name type="scientific">Slackia equolifaciens</name>
    <dbReference type="NCBI Taxonomy" id="498718"/>
    <lineage>
        <taxon>Bacteria</taxon>
        <taxon>Bacillati</taxon>
        <taxon>Actinomycetota</taxon>
        <taxon>Coriobacteriia</taxon>
        <taxon>Eggerthellales</taxon>
        <taxon>Eggerthellaceae</taxon>
        <taxon>Slackia</taxon>
    </lineage>
</organism>
<comment type="caution">
    <text evidence="2">The sequence shown here is derived from an EMBL/GenBank/DDBJ whole genome shotgun (WGS) entry which is preliminary data.</text>
</comment>
<dbReference type="EMBL" id="QIBX01000013">
    <property type="protein sequence ID" value="RNL39179.1"/>
    <property type="molecule type" value="Genomic_DNA"/>
</dbReference>